<accession>A0ABW1SIL9</accession>
<keyword evidence="2" id="KW-0472">Membrane</keyword>
<keyword evidence="5" id="KW-1185">Reference proteome</keyword>
<reference evidence="5" key="1">
    <citation type="journal article" date="2019" name="Int. J. Syst. Evol. Microbiol.">
        <title>The Global Catalogue of Microorganisms (GCM) 10K type strain sequencing project: providing services to taxonomists for standard genome sequencing and annotation.</title>
        <authorList>
            <consortium name="The Broad Institute Genomics Platform"/>
            <consortium name="The Broad Institute Genome Sequencing Center for Infectious Disease"/>
            <person name="Wu L."/>
            <person name="Ma J."/>
        </authorList>
    </citation>
    <scope>NUCLEOTIDE SEQUENCE [LARGE SCALE GENOMIC DNA]</scope>
    <source>
        <strain evidence="5">CCM 8930</strain>
    </source>
</reference>
<organism evidence="4 5">
    <name type="scientific">Lactiplantibacillus nangangensis</name>
    <dbReference type="NCBI Taxonomy" id="2559917"/>
    <lineage>
        <taxon>Bacteria</taxon>
        <taxon>Bacillati</taxon>
        <taxon>Bacillota</taxon>
        <taxon>Bacilli</taxon>
        <taxon>Lactobacillales</taxon>
        <taxon>Lactobacillaceae</taxon>
        <taxon>Lactiplantibacillus</taxon>
    </lineage>
</organism>
<evidence type="ECO:0000256" key="2">
    <source>
        <dbReference type="SAM" id="Phobius"/>
    </source>
</evidence>
<feature type="transmembrane region" description="Helical" evidence="2">
    <location>
        <begin position="170"/>
        <end position="185"/>
    </location>
</feature>
<evidence type="ECO:0000313" key="4">
    <source>
        <dbReference type="EMBL" id="MFC6201347.1"/>
    </source>
</evidence>
<feature type="transmembrane region" description="Helical" evidence="2">
    <location>
        <begin position="75"/>
        <end position="97"/>
    </location>
</feature>
<comment type="similarity">
    <text evidence="1">Belongs to the UPF0177 family.</text>
</comment>
<evidence type="ECO:0000256" key="1">
    <source>
        <dbReference type="ARBA" id="ARBA00009067"/>
    </source>
</evidence>
<feature type="transmembrane region" description="Helical" evidence="2">
    <location>
        <begin position="7"/>
        <end position="28"/>
    </location>
</feature>
<feature type="transmembrane region" description="Helical" evidence="2">
    <location>
        <begin position="34"/>
        <end position="55"/>
    </location>
</feature>
<evidence type="ECO:0000259" key="3">
    <source>
        <dbReference type="Pfam" id="PF02517"/>
    </source>
</evidence>
<dbReference type="PANTHER" id="PTHR36435:SF6">
    <property type="entry name" value="ABORTIVE INFECTION PROTEIN"/>
    <property type="match status" value="1"/>
</dbReference>
<dbReference type="Proteomes" id="UP001596171">
    <property type="component" value="Unassembled WGS sequence"/>
</dbReference>
<dbReference type="Pfam" id="PF02517">
    <property type="entry name" value="Rce1-like"/>
    <property type="match status" value="1"/>
</dbReference>
<keyword evidence="4" id="KW-0378">Hydrolase</keyword>
<dbReference type="InterPro" id="IPR003675">
    <property type="entry name" value="Rce1/LyrA-like_dom"/>
</dbReference>
<dbReference type="GO" id="GO:0016787">
    <property type="term" value="F:hydrolase activity"/>
    <property type="evidence" value="ECO:0007669"/>
    <property type="project" value="UniProtKB-KW"/>
</dbReference>
<dbReference type="InterPro" id="IPR052710">
    <property type="entry name" value="CAAX_protease"/>
</dbReference>
<keyword evidence="2" id="KW-1133">Transmembrane helix</keyword>
<dbReference type="RefSeq" id="WP_137615819.1">
    <property type="nucleotide sequence ID" value="NZ_BJDI01000004.1"/>
</dbReference>
<dbReference type="EMBL" id="JBHSSE010000011">
    <property type="protein sequence ID" value="MFC6201347.1"/>
    <property type="molecule type" value="Genomic_DNA"/>
</dbReference>
<keyword evidence="2" id="KW-0812">Transmembrane</keyword>
<comment type="caution">
    <text evidence="4">The sequence shown here is derived from an EMBL/GenBank/DDBJ whole genome shotgun (WGS) entry which is preliminary data.</text>
</comment>
<sequence length="211" mass="23218">MANRRQSISILIVYFIVYALPTLLVTGFPHLGSQVYLIQTLDYLIGAIVLGYLAWHHASPNTIEQHPSSWLTTLLWGLVGTLVVIVGQNVILSLTHLLGQSTASANTNTLLAIGQKYPLFFLAILVGAPIMEEIVFRKVIFGFFVPVTGGIGAAVISSILFSFAHADGHLILYAFIGLFFCWLYHRTGRIQTSMITHILMNSIAVLPVFFS</sequence>
<dbReference type="PANTHER" id="PTHR36435">
    <property type="entry name" value="SLR1288 PROTEIN"/>
    <property type="match status" value="1"/>
</dbReference>
<dbReference type="EC" id="3.4.-.-" evidence="4"/>
<feature type="transmembrane region" description="Helical" evidence="2">
    <location>
        <begin position="117"/>
        <end position="136"/>
    </location>
</feature>
<protein>
    <submittedName>
        <fullName evidence="4">CPBP family intramembrane glutamic endopeptidase</fullName>
        <ecNumber evidence="4">3.4.-.-</ecNumber>
    </submittedName>
</protein>
<name>A0ABW1SIL9_9LACO</name>
<gene>
    <name evidence="4" type="ORF">ACFP1L_05480</name>
</gene>
<feature type="domain" description="CAAX prenyl protease 2/Lysostaphin resistance protein A-like" evidence="3">
    <location>
        <begin position="117"/>
        <end position="202"/>
    </location>
</feature>
<evidence type="ECO:0000313" key="5">
    <source>
        <dbReference type="Proteomes" id="UP001596171"/>
    </source>
</evidence>
<feature type="transmembrane region" description="Helical" evidence="2">
    <location>
        <begin position="143"/>
        <end position="164"/>
    </location>
</feature>
<proteinExistence type="inferred from homology"/>